<reference evidence="1" key="1">
    <citation type="submission" date="2021-03" db="EMBL/GenBank/DDBJ databases">
        <title>Genomic Encyclopedia of Type Strains, Phase IV (KMG-IV): sequencing the most valuable type-strain genomes for metagenomic binning, comparative biology and taxonomic classification.</title>
        <authorList>
            <person name="Goeker M."/>
        </authorList>
    </citation>
    <scope>NUCLEOTIDE SEQUENCE</scope>
    <source>
        <strain evidence="1">DSM 18131</strain>
    </source>
</reference>
<protein>
    <submittedName>
        <fullName evidence="1">Uncharacterized protein</fullName>
    </submittedName>
</protein>
<proteinExistence type="predicted"/>
<dbReference type="Proteomes" id="UP000823773">
    <property type="component" value="Unassembled WGS sequence"/>
</dbReference>
<accession>A0ACC5SYD4</accession>
<organism evidence="1 2">
    <name type="scientific">Ensifer adhaerens</name>
    <name type="common">Sinorhizobium morelense</name>
    <dbReference type="NCBI Taxonomy" id="106592"/>
    <lineage>
        <taxon>Bacteria</taxon>
        <taxon>Pseudomonadati</taxon>
        <taxon>Pseudomonadota</taxon>
        <taxon>Alphaproteobacteria</taxon>
        <taxon>Hyphomicrobiales</taxon>
        <taxon>Rhizobiaceae</taxon>
        <taxon>Sinorhizobium/Ensifer group</taxon>
        <taxon>Ensifer</taxon>
    </lineage>
</organism>
<evidence type="ECO:0000313" key="2">
    <source>
        <dbReference type="Proteomes" id="UP000823773"/>
    </source>
</evidence>
<dbReference type="EMBL" id="JAGGJR010000005">
    <property type="protein sequence ID" value="MBP1873906.1"/>
    <property type="molecule type" value="Genomic_DNA"/>
</dbReference>
<evidence type="ECO:0000313" key="1">
    <source>
        <dbReference type="EMBL" id="MBP1873906.1"/>
    </source>
</evidence>
<gene>
    <name evidence="1" type="ORF">J2Z19_003625</name>
</gene>
<name>A0ACC5SYD4_ENSAD</name>
<keyword evidence="2" id="KW-1185">Reference proteome</keyword>
<comment type="caution">
    <text evidence="1">The sequence shown here is derived from an EMBL/GenBank/DDBJ whole genome shotgun (WGS) entry which is preliminary data.</text>
</comment>
<sequence>MLVALAIPFLLAITVIVLVFRGLRYLWRRTRPDQIIRRGLIVAVGLAAIALPFVANKVGERNHLLGRVPEPLEVAEIEYRLEELFGVGFMPGDNETGFVVYRLTDKSASWARGQGSRLGEVLSGAEGTWRATPVDDGSNDKAVSLWHRYDDRPEMMEVELPARHPPNLEEYLEKYGFSIPIEKGRTDEANKAIQSGGSFYSYGGGGSVTIVDPARGKVYFAYAG</sequence>